<sequence length="215" mass="24707">MIVAMLMATYFKPYVELSSKLSPVDIEKMIPREFNGWHEINTKANYIVNPELNDTLSKTYDQVLSRLYVKNNHPPIMLSVAYTENQSNKSTIHMPEICYPAQGYQVKKHKSKSQLITKFGPIPVNQFIAEKPGRIESVSYWAMVGTKVVTNSWQLKFEQVKYGLRGYITDGLLFRVSIENTNINQAYASEEIFINDMMTAIQMSDRKRLAGLHTN</sequence>
<dbReference type="NCBIfam" id="NF045609">
    <property type="entry name" value="EpsI_type_B"/>
    <property type="match status" value="1"/>
</dbReference>
<proteinExistence type="predicted"/>
<feature type="domain" description="Methanolan biosynthesis EpsI" evidence="1">
    <location>
        <begin position="3"/>
        <end position="202"/>
    </location>
</feature>
<dbReference type="Pfam" id="PF11984">
    <property type="entry name" value="DUF3485"/>
    <property type="match status" value="1"/>
</dbReference>
<dbReference type="NCBIfam" id="TIGR02914">
    <property type="entry name" value="EpsI_fam"/>
    <property type="match status" value="1"/>
</dbReference>
<organism evidence="2 3">
    <name type="scientific">Methylophilus aquaticus</name>
    <dbReference type="NCBI Taxonomy" id="1971610"/>
    <lineage>
        <taxon>Bacteria</taxon>
        <taxon>Pseudomonadati</taxon>
        <taxon>Pseudomonadota</taxon>
        <taxon>Betaproteobacteria</taxon>
        <taxon>Nitrosomonadales</taxon>
        <taxon>Methylophilaceae</taxon>
        <taxon>Methylophilus</taxon>
    </lineage>
</organism>
<dbReference type="InterPro" id="IPR054653">
    <property type="entry name" value="EpsI_type_B_pred"/>
</dbReference>
<evidence type="ECO:0000313" key="2">
    <source>
        <dbReference type="EMBL" id="MDP8567741.1"/>
    </source>
</evidence>
<accession>A0ABT9JT88</accession>
<evidence type="ECO:0000259" key="1">
    <source>
        <dbReference type="Pfam" id="PF11984"/>
    </source>
</evidence>
<dbReference type="Proteomes" id="UP001225906">
    <property type="component" value="Unassembled WGS sequence"/>
</dbReference>
<name>A0ABT9JT88_9PROT</name>
<gene>
    <name evidence="2" type="ORF">Q9291_07755</name>
</gene>
<keyword evidence="3" id="KW-1185">Reference proteome</keyword>
<comment type="caution">
    <text evidence="2">The sequence shown here is derived from an EMBL/GenBank/DDBJ whole genome shotgun (WGS) entry which is preliminary data.</text>
</comment>
<dbReference type="EMBL" id="JAVCAP010000014">
    <property type="protein sequence ID" value="MDP8567741.1"/>
    <property type="molecule type" value="Genomic_DNA"/>
</dbReference>
<reference evidence="3" key="1">
    <citation type="journal article" date="2019" name="Int. J. Syst. Evol. Microbiol.">
        <title>The Global Catalogue of Microorganisms (GCM) 10K type strain sequencing project: providing services to taxonomists for standard genome sequencing and annotation.</title>
        <authorList>
            <consortium name="The Broad Institute Genomics Platform"/>
            <consortium name="The Broad Institute Genome Sequencing Center for Infectious Disease"/>
            <person name="Wu L."/>
            <person name="Ma J."/>
        </authorList>
    </citation>
    <scope>NUCLEOTIDE SEQUENCE [LARGE SCALE GENOMIC DNA]</scope>
    <source>
        <strain evidence="3">VKM B-3159</strain>
    </source>
</reference>
<evidence type="ECO:0000313" key="3">
    <source>
        <dbReference type="Proteomes" id="UP001225906"/>
    </source>
</evidence>
<dbReference type="InterPro" id="IPR014263">
    <property type="entry name" value="Methanolan_biosynth_EpsI"/>
</dbReference>
<protein>
    <submittedName>
        <fullName evidence="2">EpsI family protein</fullName>
    </submittedName>
</protein>